<evidence type="ECO:0008006" key="3">
    <source>
        <dbReference type="Google" id="ProtNLM"/>
    </source>
</evidence>
<sequence>MPVDFCCNKRLLLTMYAVLCLTLFLFSLGQASKQKSYMDGQRLALVNHAVEAVKYHFKFKYNDTEERTLLAVISLKQLGKIRQSIYLVLELETTIKVERCKLEMGRGPLTSVNPYVVTKIVCHTIGMAVGKLNEEEQRALHFAASTIKHHLRISYHLIPIVVYMVSSKENVYFTKYHFEQVQLAFANCSKNNHEVDMPRSNCSLSIPAKIVVFNFDTMEKFGDPMSLRLMRVQKISWP</sequence>
<accession>A0AAE1D2M6</accession>
<name>A0AAE1D2M6_9GAST</name>
<evidence type="ECO:0000313" key="1">
    <source>
        <dbReference type="EMBL" id="KAK3752905.1"/>
    </source>
</evidence>
<dbReference type="AlphaFoldDB" id="A0AAE1D2M6"/>
<keyword evidence="2" id="KW-1185">Reference proteome</keyword>
<proteinExistence type="predicted"/>
<dbReference type="EMBL" id="JAWDGP010005734">
    <property type="protein sequence ID" value="KAK3752905.1"/>
    <property type="molecule type" value="Genomic_DNA"/>
</dbReference>
<gene>
    <name evidence="1" type="ORF">RRG08_009126</name>
</gene>
<evidence type="ECO:0000313" key="2">
    <source>
        <dbReference type="Proteomes" id="UP001283361"/>
    </source>
</evidence>
<protein>
    <recommendedName>
        <fullName evidence="3">Cystatin domain-containing protein</fullName>
    </recommendedName>
</protein>
<comment type="caution">
    <text evidence="1">The sequence shown here is derived from an EMBL/GenBank/DDBJ whole genome shotgun (WGS) entry which is preliminary data.</text>
</comment>
<dbReference type="Proteomes" id="UP001283361">
    <property type="component" value="Unassembled WGS sequence"/>
</dbReference>
<reference evidence="1" key="1">
    <citation type="journal article" date="2023" name="G3 (Bethesda)">
        <title>A reference genome for the long-term kleptoplast-retaining sea slug Elysia crispata morphotype clarki.</title>
        <authorList>
            <person name="Eastman K.E."/>
            <person name="Pendleton A.L."/>
            <person name="Shaikh M.A."/>
            <person name="Suttiyut T."/>
            <person name="Ogas R."/>
            <person name="Tomko P."/>
            <person name="Gavelis G."/>
            <person name="Widhalm J.R."/>
            <person name="Wisecaver J.H."/>
        </authorList>
    </citation>
    <scope>NUCLEOTIDE SEQUENCE</scope>
    <source>
        <strain evidence="1">ECLA1</strain>
    </source>
</reference>
<organism evidence="1 2">
    <name type="scientific">Elysia crispata</name>
    <name type="common">lettuce slug</name>
    <dbReference type="NCBI Taxonomy" id="231223"/>
    <lineage>
        <taxon>Eukaryota</taxon>
        <taxon>Metazoa</taxon>
        <taxon>Spiralia</taxon>
        <taxon>Lophotrochozoa</taxon>
        <taxon>Mollusca</taxon>
        <taxon>Gastropoda</taxon>
        <taxon>Heterobranchia</taxon>
        <taxon>Euthyneura</taxon>
        <taxon>Panpulmonata</taxon>
        <taxon>Sacoglossa</taxon>
        <taxon>Placobranchoidea</taxon>
        <taxon>Plakobranchidae</taxon>
        <taxon>Elysia</taxon>
    </lineage>
</organism>